<gene>
    <name evidence="2" type="ORF">CNECB9_270001</name>
</gene>
<proteinExistence type="predicted"/>
<evidence type="ECO:0000313" key="2">
    <source>
        <dbReference type="EMBL" id="SCU76040.1"/>
    </source>
</evidence>
<protein>
    <submittedName>
        <fullName evidence="2">Uncharacterized protein</fullName>
    </submittedName>
</protein>
<reference evidence="2" key="1">
    <citation type="submission" date="2016-09" db="EMBL/GenBank/DDBJ databases">
        <authorList>
            <person name="Capua I."/>
            <person name="De Benedictis P."/>
            <person name="Joannis T."/>
            <person name="Lombin L.H."/>
            <person name="Cattoli G."/>
        </authorList>
    </citation>
    <scope>NUCLEOTIDE SEQUENCE</scope>
    <source>
        <strain evidence="2">B9</strain>
    </source>
</reference>
<feature type="region of interest" description="Disordered" evidence="1">
    <location>
        <begin position="310"/>
        <end position="329"/>
    </location>
</feature>
<organism evidence="2">
    <name type="scientific">Cupriavidus necator</name>
    <name type="common">Alcaligenes eutrophus</name>
    <name type="synonym">Ralstonia eutropha</name>
    <dbReference type="NCBI Taxonomy" id="106590"/>
    <lineage>
        <taxon>Bacteria</taxon>
        <taxon>Pseudomonadati</taxon>
        <taxon>Pseudomonadota</taxon>
        <taxon>Betaproteobacteria</taxon>
        <taxon>Burkholderiales</taxon>
        <taxon>Burkholderiaceae</taxon>
        <taxon>Cupriavidus</taxon>
    </lineage>
</organism>
<evidence type="ECO:0000256" key="1">
    <source>
        <dbReference type="SAM" id="MobiDB-lite"/>
    </source>
</evidence>
<dbReference type="AlphaFoldDB" id="A0A1K0JDM8"/>
<sequence>MSDFEKDSSALAGRGNALLEAMKVNFERAAAFLTLIDHTEQALQEALAEQRRLVDHHKAHVSELDWAINRIQVTEIPAWEALRRAIHGLAWEVHVRMLATQQAASQLTSVDAGTGVAEADPIYPLLDKVQSLLVSDTLTSHDGVVNRLSETAAALADLDIDSRLQKFYSAQASLKNAEAGFQTLNDTFCEAVRQKLGTRDSLFNQLELEQIERATPKSIESLSALFERLGEVARKEREDAQRAQTVAQDANNDTLSQLAGLIRIAHDNLEALERVMARYPDGRFFISADIVSVERIAEILDDLKEEVERVSRESRERKGESARSRRTQDETRVKQILRDSLIERVFLGTQVSFVNAGIHGGRRQPVMATLSTGQKIALEFMWIVRQAEYEIERGMRELSARQAARSRARLHRVIFIDGIFSTLSDRSIIREALNGLRGLGGNFQIVGFLHSPTWVNDYSVFPVYHVGKKLSTAAGRGLVTFSEAGRQDGTVGFFSSMTKVRKDAGVEAAIGQLAALPKQLLTDSSSIEPVLKENASLWGTDEDSSQMPRDASGPVMDNCAS</sequence>
<feature type="region of interest" description="Disordered" evidence="1">
    <location>
        <begin position="533"/>
        <end position="561"/>
    </location>
</feature>
<name>A0A1K0JDM8_CUPNE</name>
<dbReference type="EMBL" id="FMSH01000190">
    <property type="protein sequence ID" value="SCU76040.1"/>
    <property type="molecule type" value="Genomic_DNA"/>
</dbReference>
<accession>A0A1K0JDM8</accession>